<gene>
    <name evidence="6" type="primary">fabK</name>
    <name evidence="6" type="ORF">D5R97_07730</name>
</gene>
<evidence type="ECO:0000313" key="7">
    <source>
        <dbReference type="Proteomes" id="UP000285138"/>
    </source>
</evidence>
<comment type="function">
    <text evidence="1">Nitronate monooxygenase that uses molecular oxygen to catalyze the oxidative denitrification of alkyl nitronates. Acts on propionate 3-nitronate (P3N), the presumed physiological substrate. Probably functions in the detoxification of P3N, a metabolic poison produced by plants and fungi as a defense mechanism.</text>
</comment>
<dbReference type="NCBIfam" id="TIGR03151">
    <property type="entry name" value="enACPred_II"/>
    <property type="match status" value="1"/>
</dbReference>
<accession>A0A424YC93</accession>
<dbReference type="Gene3D" id="3.20.20.70">
    <property type="entry name" value="Aldolase class I"/>
    <property type="match status" value="1"/>
</dbReference>
<evidence type="ECO:0000256" key="5">
    <source>
        <dbReference type="ARBA" id="ARBA00023002"/>
    </source>
</evidence>
<proteinExistence type="predicted"/>
<protein>
    <recommendedName>
        <fullName evidence="2">Probable nitronate monooxygenase</fullName>
    </recommendedName>
</protein>
<dbReference type="InterPro" id="IPR017569">
    <property type="entry name" value="Enoyl_ACP_red-II_put"/>
</dbReference>
<dbReference type="PANTHER" id="PTHR32332">
    <property type="entry name" value="2-NITROPROPANE DIOXYGENASE"/>
    <property type="match status" value="1"/>
</dbReference>
<keyword evidence="4" id="KW-0288">FMN</keyword>
<dbReference type="InterPro" id="IPR013785">
    <property type="entry name" value="Aldolase_TIM"/>
</dbReference>
<evidence type="ECO:0000256" key="1">
    <source>
        <dbReference type="ARBA" id="ARBA00003535"/>
    </source>
</evidence>
<keyword evidence="3" id="KW-0285">Flavoprotein</keyword>
<evidence type="ECO:0000256" key="4">
    <source>
        <dbReference type="ARBA" id="ARBA00022643"/>
    </source>
</evidence>
<keyword evidence="5" id="KW-0560">Oxidoreductase</keyword>
<evidence type="ECO:0000256" key="3">
    <source>
        <dbReference type="ARBA" id="ARBA00022630"/>
    </source>
</evidence>
<dbReference type="InterPro" id="IPR004136">
    <property type="entry name" value="NMO"/>
</dbReference>
<dbReference type="GO" id="GO:0018580">
    <property type="term" value="F:nitronate monooxygenase activity"/>
    <property type="evidence" value="ECO:0007669"/>
    <property type="project" value="InterPro"/>
</dbReference>
<dbReference type="Proteomes" id="UP000285138">
    <property type="component" value="Unassembled WGS sequence"/>
</dbReference>
<dbReference type="EMBL" id="QZAA01000199">
    <property type="protein sequence ID" value="RQD74602.1"/>
    <property type="molecule type" value="Genomic_DNA"/>
</dbReference>
<dbReference type="CDD" id="cd04730">
    <property type="entry name" value="NPD_like"/>
    <property type="match status" value="1"/>
</dbReference>
<evidence type="ECO:0000256" key="2">
    <source>
        <dbReference type="ARBA" id="ARBA00013457"/>
    </source>
</evidence>
<organism evidence="6 7">
    <name type="scientific">Candidatus Syntrophonatronum acetioxidans</name>
    <dbReference type="NCBI Taxonomy" id="1795816"/>
    <lineage>
        <taxon>Bacteria</taxon>
        <taxon>Bacillati</taxon>
        <taxon>Bacillota</taxon>
        <taxon>Clostridia</taxon>
        <taxon>Eubacteriales</taxon>
        <taxon>Syntrophomonadaceae</taxon>
        <taxon>Candidatus Syntrophonatronum</taxon>
    </lineage>
</organism>
<comment type="caution">
    <text evidence="6">The sequence shown here is derived from an EMBL/GenBank/DDBJ whole genome shotgun (WGS) entry which is preliminary data.</text>
</comment>
<evidence type="ECO:0000313" key="6">
    <source>
        <dbReference type="EMBL" id="RQD74602.1"/>
    </source>
</evidence>
<sequence>MLNNYDRLCKLLNIKYPILQGGMAWVATGELAAAVSQAGGLGIIGAGHAPPEVVEEDIKKVKKLTLNPFGVNVMLLSPYAEEIIKMVLKEKVPVVTTGAGNPGKYMEDFKKAGTKVIPVVASVALAKRLERQGVDGIIAEGMEGGGHIGDIATMVLTPQLVDSVNIPVIAAGGIVDGRGLAAALALGAAGVQMATRFICAEECQAHPNYKEAVIKAKDRDTVICGRSTGHPVRVIKNKLTRQLEKLEQEGASKEELEELGIGKLKAAVIEGDVTTGSVMAGQCAALVNTIQPAGEIIEEVVGEAGRVLGELSQMGKLFSKENL</sequence>
<reference evidence="6 7" key="1">
    <citation type="submission" date="2018-08" db="EMBL/GenBank/DDBJ databases">
        <title>The metabolism and importance of syntrophic acetate oxidation coupled to methane or sulfide production in haloalkaline environments.</title>
        <authorList>
            <person name="Timmers P.H.A."/>
            <person name="Vavourakis C.D."/>
            <person name="Sorokin D.Y."/>
            <person name="Sinninghe Damste J.S."/>
            <person name="Muyzer G."/>
            <person name="Stams A.J.M."/>
            <person name="Plugge C.M."/>
        </authorList>
    </citation>
    <scope>NUCLEOTIDE SEQUENCE [LARGE SCALE GENOMIC DNA]</scope>
    <source>
        <strain evidence="6">MSAO_Bac1</strain>
    </source>
</reference>
<dbReference type="SUPFAM" id="SSF51412">
    <property type="entry name" value="Inosine monophosphate dehydrogenase (IMPDH)"/>
    <property type="match status" value="1"/>
</dbReference>
<dbReference type="PANTHER" id="PTHR32332:SF20">
    <property type="entry name" value="2-NITROPROPANE DIOXYGENASE-LIKE PROTEIN"/>
    <property type="match status" value="1"/>
</dbReference>
<dbReference type="Pfam" id="PF03060">
    <property type="entry name" value="NMO"/>
    <property type="match status" value="2"/>
</dbReference>
<dbReference type="AlphaFoldDB" id="A0A424YC93"/>
<name>A0A424YC93_9FIRM</name>